<keyword evidence="9 10" id="KW-0539">Nucleus</keyword>
<evidence type="ECO:0000256" key="4">
    <source>
        <dbReference type="ARBA" id="ARBA00022705"/>
    </source>
</evidence>
<reference evidence="13" key="1">
    <citation type="submission" date="2023-03" db="EMBL/GenBank/DDBJ databases">
        <title>Near-Complete genome sequence of Lipomyces tetrasporous NRRL Y-64009, an oleaginous yeast capable of growing on lignocellulosic hydrolysates.</title>
        <authorList>
            <consortium name="Lawrence Berkeley National Laboratory"/>
            <person name="Jagtap S.S."/>
            <person name="Liu J.-J."/>
            <person name="Walukiewicz H.E."/>
            <person name="Pangilinan J."/>
            <person name="Lipzen A."/>
            <person name="Ahrendt S."/>
            <person name="Koriabine M."/>
            <person name="Cobaugh K."/>
            <person name="Salamov A."/>
            <person name="Yoshinaga Y."/>
            <person name="Ng V."/>
            <person name="Daum C."/>
            <person name="Grigoriev I.V."/>
            <person name="Slininger P.J."/>
            <person name="Dien B.S."/>
            <person name="Jin Y.-S."/>
            <person name="Rao C.V."/>
        </authorList>
    </citation>
    <scope>NUCLEOTIDE SEQUENCE</scope>
    <source>
        <strain evidence="13">NRRL Y-64009</strain>
    </source>
</reference>
<dbReference type="PANTHER" id="PTHR45849">
    <property type="entry name" value="FACT COMPLEX SUBUNIT SSRP1"/>
    <property type="match status" value="1"/>
</dbReference>
<evidence type="ECO:0000313" key="13">
    <source>
        <dbReference type="EMBL" id="KAJ8101802.1"/>
    </source>
</evidence>
<dbReference type="GO" id="GO:0042393">
    <property type="term" value="F:histone binding"/>
    <property type="evidence" value="ECO:0007669"/>
    <property type="project" value="TreeGrafter"/>
</dbReference>
<evidence type="ECO:0000259" key="12">
    <source>
        <dbReference type="SMART" id="SM01287"/>
    </source>
</evidence>
<dbReference type="Gene3D" id="2.30.29.220">
    <property type="entry name" value="Structure-specific recognition protein (SSRP1)"/>
    <property type="match status" value="1"/>
</dbReference>
<dbReference type="SMART" id="SM01287">
    <property type="entry name" value="Rtt106"/>
    <property type="match status" value="1"/>
</dbReference>
<dbReference type="GO" id="GO:0003677">
    <property type="term" value="F:DNA binding"/>
    <property type="evidence" value="ECO:0007669"/>
    <property type="project" value="InterPro"/>
</dbReference>
<dbReference type="PRINTS" id="PR00887">
    <property type="entry name" value="SSRCOGNITION"/>
</dbReference>
<dbReference type="PANTHER" id="PTHR45849:SF1">
    <property type="entry name" value="FACT COMPLEX SUBUNIT SSRP1"/>
    <property type="match status" value="1"/>
</dbReference>
<evidence type="ECO:0000256" key="8">
    <source>
        <dbReference type="ARBA" id="ARBA00023204"/>
    </source>
</evidence>
<evidence type="ECO:0000256" key="6">
    <source>
        <dbReference type="ARBA" id="ARBA00023015"/>
    </source>
</evidence>
<dbReference type="EMBL" id="JARPMG010000003">
    <property type="protein sequence ID" value="KAJ8101802.1"/>
    <property type="molecule type" value="Genomic_DNA"/>
</dbReference>
<dbReference type="GeneID" id="80882119"/>
<dbReference type="InterPro" id="IPR000969">
    <property type="entry name" value="SSRP1/POB3"/>
</dbReference>
<dbReference type="InterPro" id="IPR013719">
    <property type="entry name" value="RTT106/SPT16-like_middle_dom"/>
</dbReference>
<protein>
    <recommendedName>
        <fullName evidence="2 10">FACT complex subunit POB3</fullName>
    </recommendedName>
</protein>
<keyword evidence="4 10" id="KW-0235">DNA replication</keyword>
<keyword evidence="5 10" id="KW-0227">DNA damage</keyword>
<dbReference type="Proteomes" id="UP001217417">
    <property type="component" value="Unassembled WGS sequence"/>
</dbReference>
<comment type="subcellular location">
    <subcellularLocation>
        <location evidence="10">Nucleus</location>
    </subcellularLocation>
    <subcellularLocation>
        <location evidence="10">Chromosome</location>
    </subcellularLocation>
</comment>
<dbReference type="InterPro" id="IPR035417">
    <property type="entry name" value="SSRP1/POB3_N"/>
</dbReference>
<keyword evidence="7 10" id="KW-0804">Transcription</keyword>
<evidence type="ECO:0000256" key="3">
    <source>
        <dbReference type="ARBA" id="ARBA00022454"/>
    </source>
</evidence>
<dbReference type="Pfam" id="PF21103">
    <property type="entry name" value="PH1_SSRP1-like"/>
    <property type="match status" value="1"/>
</dbReference>
<sequence>MADMTQFENIYFNQSSRPGRLRFANSGLGWKASSKNATQLPFLLPQSEFVSAHWSRAAKGYECRVLTKDRGVIQFDGFDLDDFDRLKSTIKHHFDTVLETRPHSIKGWNWGKTEFERSELVFNVSNRPAFEVPYAQVNNSNLVGKSEVAIELSADHDVAIRGPVGVRDELVEMRFYIPGTVPKNEDDDESQSDVEEQNAASAFYETIKERADIGQVAGETIVSFSDIMFLTPRGRYDIDMYPSYLRLRGKTYDYKIQYTSIQKLFLLPKPDELHNILVIQLDPPLRQGQTRYTFLVIQFLKEEEIEVELNLEDDEFEEKYADKLKKKYDQAAHEVVGQVFRGLSGRKITVPGQFQSAHGQAGVKCSLKASEGYLYLLEKSFLFIPKPTVYMAHSDVSSVTLSRVGGSVSSSRTFDLTVTLVTGVSHQYSSINREEQNGIESYLKSKNIKIKNDLVDDQTFLAAALGSESDDSDVEVAPRGDRGSASEDEESVDEDFHADSDDSDVAEEFDEDHASSGADDESASGEEDEDDDVVDDDDESENEKPVKKRAKMD</sequence>
<evidence type="ECO:0000256" key="9">
    <source>
        <dbReference type="ARBA" id="ARBA00023242"/>
    </source>
</evidence>
<dbReference type="Gene3D" id="2.30.29.30">
    <property type="entry name" value="Pleckstrin-homology domain (PH domain)/Phosphotyrosine-binding domain (PTB)"/>
    <property type="match status" value="2"/>
</dbReference>
<evidence type="ECO:0000256" key="10">
    <source>
        <dbReference type="RuleBase" id="RU364013"/>
    </source>
</evidence>
<dbReference type="FunFam" id="2.30.29.150:FF:000001">
    <property type="entry name" value="Fact complex subunit ssrp1"/>
    <property type="match status" value="1"/>
</dbReference>
<keyword evidence="6 10" id="KW-0805">Transcription regulation</keyword>
<dbReference type="InterPro" id="IPR038167">
    <property type="entry name" value="SSRP1_sf"/>
</dbReference>
<dbReference type="Pfam" id="PF17292">
    <property type="entry name" value="POB3_N"/>
    <property type="match status" value="1"/>
</dbReference>
<comment type="similarity">
    <text evidence="1 10">Belongs to the SSRP1 family.</text>
</comment>
<keyword evidence="3 10" id="KW-0158">Chromosome</keyword>
<accession>A0AAD7QUL1</accession>
<comment type="function">
    <text evidence="10">Component of the FACT complex, a general chromatin factor that acts to reorganize nucleosomes. The FACT complex is involved in multiple processes that require DNA as a template such as mRNA elongation, DNA replication and DNA repair. During transcription elongation the FACT complex acts as a histone chaperone that both destabilizes and restores nucleosomal structure. It facilitates the passage of RNA polymerase II and transcription by promoting the dissociation of one histone H2A-H2B dimer from the nucleosome, then subsequently promotes the reestablishment of the nucleosome following the passage of RNA polymerase II.</text>
</comment>
<dbReference type="GO" id="GO:0006281">
    <property type="term" value="P:DNA repair"/>
    <property type="evidence" value="ECO:0007669"/>
    <property type="project" value="UniProtKB-KW"/>
</dbReference>
<feature type="compositionally biased region" description="Acidic residues" evidence="11">
    <location>
        <begin position="518"/>
        <end position="541"/>
    </location>
</feature>
<dbReference type="InterPro" id="IPR011993">
    <property type="entry name" value="PH-like_dom_sf"/>
</dbReference>
<dbReference type="Pfam" id="PF08512">
    <property type="entry name" value="Rttp106-like_middle"/>
    <property type="match status" value="1"/>
</dbReference>
<evidence type="ECO:0000256" key="7">
    <source>
        <dbReference type="ARBA" id="ARBA00023163"/>
    </source>
</evidence>
<dbReference type="GO" id="GO:0035101">
    <property type="term" value="C:FACT complex"/>
    <property type="evidence" value="ECO:0007669"/>
    <property type="project" value="TreeGrafter"/>
</dbReference>
<name>A0AAD7QUL1_9ASCO</name>
<evidence type="ECO:0000313" key="14">
    <source>
        <dbReference type="Proteomes" id="UP001217417"/>
    </source>
</evidence>
<evidence type="ECO:0000256" key="1">
    <source>
        <dbReference type="ARBA" id="ARBA00010060"/>
    </source>
</evidence>
<dbReference type="InterPro" id="IPR050454">
    <property type="entry name" value="RTT106/SSRP1_HistChap/FACT"/>
</dbReference>
<evidence type="ECO:0000256" key="11">
    <source>
        <dbReference type="SAM" id="MobiDB-lite"/>
    </source>
</evidence>
<gene>
    <name evidence="13" type="ORF">POJ06DRAFT_247916</name>
</gene>
<dbReference type="GO" id="GO:0031491">
    <property type="term" value="F:nucleosome binding"/>
    <property type="evidence" value="ECO:0007669"/>
    <property type="project" value="TreeGrafter"/>
</dbReference>
<organism evidence="13 14">
    <name type="scientific">Lipomyces tetrasporus</name>
    <dbReference type="NCBI Taxonomy" id="54092"/>
    <lineage>
        <taxon>Eukaryota</taxon>
        <taxon>Fungi</taxon>
        <taxon>Dikarya</taxon>
        <taxon>Ascomycota</taxon>
        <taxon>Saccharomycotina</taxon>
        <taxon>Lipomycetes</taxon>
        <taxon>Lipomycetales</taxon>
        <taxon>Lipomycetaceae</taxon>
        <taxon>Lipomyces</taxon>
    </lineage>
</organism>
<evidence type="ECO:0000256" key="2">
    <source>
        <dbReference type="ARBA" id="ARBA00014978"/>
    </source>
</evidence>
<dbReference type="GO" id="GO:0006260">
    <property type="term" value="P:DNA replication"/>
    <property type="evidence" value="ECO:0007669"/>
    <property type="project" value="UniProtKB-KW"/>
</dbReference>
<dbReference type="SUPFAM" id="SSF50729">
    <property type="entry name" value="PH domain-like"/>
    <property type="match status" value="1"/>
</dbReference>
<dbReference type="InterPro" id="IPR048993">
    <property type="entry name" value="SSRP1-like_PH1"/>
</dbReference>
<dbReference type="Gene3D" id="2.30.29.150">
    <property type="match status" value="1"/>
</dbReference>
<dbReference type="RefSeq" id="XP_056045252.1">
    <property type="nucleotide sequence ID" value="XM_056186953.1"/>
</dbReference>
<feature type="domain" description="Histone chaperone RTT106/FACT complex subunit SPT16-like middle" evidence="12">
    <location>
        <begin position="360"/>
        <end position="453"/>
    </location>
</feature>
<dbReference type="Pfam" id="PF03531">
    <property type="entry name" value="SSrecog"/>
    <property type="match status" value="1"/>
</dbReference>
<keyword evidence="8 10" id="KW-0234">DNA repair</keyword>
<feature type="compositionally biased region" description="Acidic residues" evidence="11">
    <location>
        <begin position="501"/>
        <end position="511"/>
    </location>
</feature>
<evidence type="ECO:0000256" key="5">
    <source>
        <dbReference type="ARBA" id="ARBA00022763"/>
    </source>
</evidence>
<keyword evidence="14" id="KW-1185">Reference proteome</keyword>
<dbReference type="AlphaFoldDB" id="A0AAD7QUL1"/>
<dbReference type="CDD" id="cd13231">
    <property type="entry name" value="PH2_SSRP1-like"/>
    <property type="match status" value="1"/>
</dbReference>
<proteinExistence type="inferred from homology"/>
<feature type="region of interest" description="Disordered" evidence="11">
    <location>
        <begin position="466"/>
        <end position="553"/>
    </location>
</feature>
<dbReference type="CDD" id="cd13230">
    <property type="entry name" value="PH1_SSRP1-like"/>
    <property type="match status" value="1"/>
</dbReference>
<dbReference type="InterPro" id="IPR024954">
    <property type="entry name" value="SSRP1_DD"/>
</dbReference>
<feature type="compositionally biased region" description="Basic and acidic residues" evidence="11">
    <location>
        <begin position="476"/>
        <end position="485"/>
    </location>
</feature>
<comment type="caution">
    <text evidence="13">The sequence shown here is derived from an EMBL/GenBank/DDBJ whole genome shotgun (WGS) entry which is preliminary data.</text>
</comment>